<accession>A0A0A7RH18</accession>
<name>A0A0A7RH18_9LACO</name>
<sequence>MYSILSKVDLKITGSRTSMNLLVEYNNESETIYSSPDFFNSAHVGLIDHMNALQKITENEDNPKLLFLLTIYLTQKKRN</sequence>
<dbReference type="EMBL" id="KM886862">
    <property type="protein sequence ID" value="AJA33859.1"/>
    <property type="molecule type" value="Genomic_DNA"/>
</dbReference>
<proteinExistence type="predicted"/>
<dbReference type="AlphaFoldDB" id="A0A0A7RH18"/>
<evidence type="ECO:0000313" key="1">
    <source>
        <dbReference type="EMBL" id="AJA33859.1"/>
    </source>
</evidence>
<protein>
    <submittedName>
        <fullName evidence="1">Uncharacterized protein</fullName>
    </submittedName>
</protein>
<organism evidence="1">
    <name type="scientific">Liquorilactobacillus capillatus</name>
    <dbReference type="NCBI Taxonomy" id="480931"/>
    <lineage>
        <taxon>Bacteria</taxon>
        <taxon>Bacillati</taxon>
        <taxon>Bacillota</taxon>
        <taxon>Bacilli</taxon>
        <taxon>Lactobacillales</taxon>
        <taxon>Lactobacillaceae</taxon>
        <taxon>Liquorilactobacillus</taxon>
    </lineage>
</organism>
<reference evidence="1" key="1">
    <citation type="journal article" date="2014" name="Appl. Environ. Microbiol.">
        <title>Detection and genomic characterization of motility in Lactobacillus curvatus: confirmation of motility in a species outside the Lactobacillus salivarius clade.</title>
        <authorList>
            <person name="Cousin F.J."/>
            <person name="Lynch S.M."/>
            <person name="Harris H.M."/>
            <person name="McCann A."/>
            <person name="Lynch D.B."/>
            <person name="Neville B.A."/>
            <person name="Irisawa T."/>
            <person name="Okada S."/>
            <person name="Endo A."/>
            <person name="O'Toole P.W."/>
        </authorList>
    </citation>
    <scope>NUCLEOTIDE SEQUENCE</scope>
    <source>
        <strain evidence="1">DSM 19910</strain>
    </source>
</reference>